<name>A0A662DB36_UNCAE</name>
<dbReference type="Pfam" id="PF01695">
    <property type="entry name" value="IstB_IS21"/>
    <property type="match status" value="1"/>
</dbReference>
<dbReference type="InterPro" id="IPR047661">
    <property type="entry name" value="IstB"/>
</dbReference>
<accession>A0A662DB36</accession>
<keyword evidence="3" id="KW-0067">ATP-binding</keyword>
<protein>
    <submittedName>
        <fullName evidence="6">AAA family ATPase</fullName>
    </submittedName>
</protein>
<dbReference type="Proteomes" id="UP000267654">
    <property type="component" value="Unassembled WGS sequence"/>
</dbReference>
<dbReference type="NCBIfam" id="NF038214">
    <property type="entry name" value="IS21_help_AAA"/>
    <property type="match status" value="1"/>
</dbReference>
<organism evidence="6 7">
    <name type="scientific">Aerophobetes bacterium</name>
    <dbReference type="NCBI Taxonomy" id="2030807"/>
    <lineage>
        <taxon>Bacteria</taxon>
        <taxon>Candidatus Aerophobota</taxon>
    </lineage>
</organism>
<evidence type="ECO:0000256" key="1">
    <source>
        <dbReference type="ARBA" id="ARBA00008059"/>
    </source>
</evidence>
<comment type="caution">
    <text evidence="6">The sequence shown here is derived from an EMBL/GenBank/DDBJ whole genome shotgun (WGS) entry which is preliminary data.</text>
</comment>
<dbReference type="PANTHER" id="PTHR30050">
    <property type="entry name" value="CHROMOSOMAL REPLICATION INITIATOR PROTEIN DNAA"/>
    <property type="match status" value="1"/>
</dbReference>
<gene>
    <name evidence="6" type="ORF">DRI96_06350</name>
</gene>
<feature type="compositionally biased region" description="Basic and acidic residues" evidence="4">
    <location>
        <begin position="255"/>
        <end position="264"/>
    </location>
</feature>
<feature type="domain" description="AAA+ ATPase" evidence="5">
    <location>
        <begin position="101"/>
        <end position="235"/>
    </location>
</feature>
<dbReference type="PIRSF" id="PIRSF003073">
    <property type="entry name" value="DNAC_TnpB_IstB"/>
    <property type="match status" value="1"/>
</dbReference>
<evidence type="ECO:0000313" key="6">
    <source>
        <dbReference type="EMBL" id="RLE11339.1"/>
    </source>
</evidence>
<dbReference type="Gene3D" id="3.40.50.300">
    <property type="entry name" value="P-loop containing nucleotide triphosphate hydrolases"/>
    <property type="match status" value="1"/>
</dbReference>
<evidence type="ECO:0000256" key="3">
    <source>
        <dbReference type="ARBA" id="ARBA00022840"/>
    </source>
</evidence>
<evidence type="ECO:0000313" key="7">
    <source>
        <dbReference type="Proteomes" id="UP000267654"/>
    </source>
</evidence>
<dbReference type="InterPro" id="IPR003593">
    <property type="entry name" value="AAA+_ATPase"/>
</dbReference>
<dbReference type="PANTHER" id="PTHR30050:SF4">
    <property type="entry name" value="ATP-BINDING PROTEIN RV3427C IN INSERTION SEQUENCE-RELATED"/>
    <property type="match status" value="1"/>
</dbReference>
<dbReference type="CDD" id="cd00009">
    <property type="entry name" value="AAA"/>
    <property type="match status" value="1"/>
</dbReference>
<dbReference type="SMART" id="SM00382">
    <property type="entry name" value="AAA"/>
    <property type="match status" value="1"/>
</dbReference>
<dbReference type="AlphaFoldDB" id="A0A662DB36"/>
<feature type="compositionally biased region" description="Low complexity" evidence="4">
    <location>
        <begin position="270"/>
        <end position="279"/>
    </location>
</feature>
<sequence length="279" mass="32182">MKNLTLDETKKKLEKVGLKFTAGNLSYLLEEAVREDMNLHEFLDSILTREIERKEEERISMYLKLSSLPPGKTLENFDFSFQPSISRKKIETLATCEYIKRCENIIFLGPPGVGKTHLAAALGIRAIQCGYRVLFKRLDDLMYMLKEDENSPITRRRRRRYYRSSLVIIDEVGFQPLSAKEANLFFHFISTLYEKSSIIITTNKSFSEWSKVFAGDEVITVAILDRLLHHSHVINIKGRSWRLKEMEEAIQFAVDPEKDSHTKPSEAIFSSKEGFSSSS</sequence>
<dbReference type="GO" id="GO:0006260">
    <property type="term" value="P:DNA replication"/>
    <property type="evidence" value="ECO:0007669"/>
    <property type="project" value="TreeGrafter"/>
</dbReference>
<evidence type="ECO:0000259" key="5">
    <source>
        <dbReference type="SMART" id="SM00382"/>
    </source>
</evidence>
<dbReference type="InterPro" id="IPR002611">
    <property type="entry name" value="IstB_ATP-bd"/>
</dbReference>
<proteinExistence type="inferred from homology"/>
<reference evidence="6 7" key="1">
    <citation type="submission" date="2018-06" db="EMBL/GenBank/DDBJ databases">
        <title>Extensive metabolic versatility and redundancy in microbially diverse, dynamic hydrothermal sediments.</title>
        <authorList>
            <person name="Dombrowski N."/>
            <person name="Teske A."/>
            <person name="Baker B.J."/>
        </authorList>
    </citation>
    <scope>NUCLEOTIDE SEQUENCE [LARGE SCALE GENOMIC DNA]</scope>
    <source>
        <strain evidence="6">B19_G9</strain>
    </source>
</reference>
<evidence type="ECO:0000256" key="4">
    <source>
        <dbReference type="SAM" id="MobiDB-lite"/>
    </source>
</evidence>
<dbReference type="InterPro" id="IPR028350">
    <property type="entry name" value="DNAC/IstB-like"/>
</dbReference>
<feature type="region of interest" description="Disordered" evidence="4">
    <location>
        <begin position="255"/>
        <end position="279"/>
    </location>
</feature>
<evidence type="ECO:0000256" key="2">
    <source>
        <dbReference type="ARBA" id="ARBA00022741"/>
    </source>
</evidence>
<keyword evidence="2" id="KW-0547">Nucleotide-binding</keyword>
<comment type="similarity">
    <text evidence="1">Belongs to the IS21/IS1162 putative ATP-binding protein family.</text>
</comment>
<dbReference type="InterPro" id="IPR027417">
    <property type="entry name" value="P-loop_NTPase"/>
</dbReference>
<dbReference type="GO" id="GO:0005524">
    <property type="term" value="F:ATP binding"/>
    <property type="evidence" value="ECO:0007669"/>
    <property type="project" value="UniProtKB-KW"/>
</dbReference>
<dbReference type="SUPFAM" id="SSF52540">
    <property type="entry name" value="P-loop containing nucleoside triphosphate hydrolases"/>
    <property type="match status" value="1"/>
</dbReference>
<dbReference type="EMBL" id="QMQB01000255">
    <property type="protein sequence ID" value="RLE11339.1"/>
    <property type="molecule type" value="Genomic_DNA"/>
</dbReference>